<evidence type="ECO:0000256" key="3">
    <source>
        <dbReference type="ARBA" id="ARBA00022989"/>
    </source>
</evidence>
<evidence type="ECO:0000259" key="5">
    <source>
        <dbReference type="Pfam" id="PF01957"/>
    </source>
</evidence>
<dbReference type="Pfam" id="PF01957">
    <property type="entry name" value="NfeD"/>
    <property type="match status" value="1"/>
</dbReference>
<comment type="subcellular location">
    <subcellularLocation>
        <location evidence="1">Membrane</location>
        <topology evidence="1">Multi-pass membrane protein</topology>
    </subcellularLocation>
</comment>
<organism evidence="6">
    <name type="scientific">Paraprevotella clara</name>
    <dbReference type="NCBI Taxonomy" id="454154"/>
    <lineage>
        <taxon>Bacteria</taxon>
        <taxon>Pseudomonadati</taxon>
        <taxon>Bacteroidota</taxon>
        <taxon>Bacteroidia</taxon>
        <taxon>Bacteroidales</taxon>
        <taxon>Prevotellaceae</taxon>
        <taxon>Paraprevotella</taxon>
    </lineage>
</organism>
<dbReference type="PANTHER" id="PTHR33507">
    <property type="entry name" value="INNER MEMBRANE PROTEIN YBBJ"/>
    <property type="match status" value="1"/>
</dbReference>
<evidence type="ECO:0000313" key="6">
    <source>
        <dbReference type="EMBL" id="VYU33326.1"/>
    </source>
</evidence>
<keyword evidence="3" id="KW-1133">Transmembrane helix</keyword>
<dbReference type="InterPro" id="IPR012340">
    <property type="entry name" value="NA-bd_OB-fold"/>
</dbReference>
<evidence type="ECO:0000256" key="2">
    <source>
        <dbReference type="ARBA" id="ARBA00022692"/>
    </source>
</evidence>
<feature type="domain" description="NfeD-like C-terminal" evidence="5">
    <location>
        <begin position="102"/>
        <end position="153"/>
    </location>
</feature>
<dbReference type="AlphaFoldDB" id="A0A6N3DVC1"/>
<reference evidence="6" key="1">
    <citation type="submission" date="2019-11" db="EMBL/GenBank/DDBJ databases">
        <authorList>
            <person name="Feng L."/>
        </authorList>
    </citation>
    <scope>NUCLEOTIDE SEQUENCE</scope>
    <source>
        <strain evidence="6">PclaraLFYP37</strain>
    </source>
</reference>
<dbReference type="RefSeq" id="WP_021981063.1">
    <property type="nucleotide sequence ID" value="NZ_AP025941.1"/>
</dbReference>
<evidence type="ECO:0000256" key="1">
    <source>
        <dbReference type="ARBA" id="ARBA00004141"/>
    </source>
</evidence>
<keyword evidence="4" id="KW-0472">Membrane</keyword>
<dbReference type="InterPro" id="IPR052165">
    <property type="entry name" value="Membrane_assoc_protease"/>
</dbReference>
<keyword evidence="2" id="KW-0812">Transmembrane</keyword>
<proteinExistence type="predicted"/>
<evidence type="ECO:0000256" key="4">
    <source>
        <dbReference type="ARBA" id="ARBA00023136"/>
    </source>
</evidence>
<name>A0A6N3DVC1_9BACT</name>
<gene>
    <name evidence="6" type="ORF">PCLFYP37_02543</name>
</gene>
<accession>A0A6N3DVC1</accession>
<sequence length="154" mass="16465">MEIITIIILFLFCTLLLAAELFILPGTGVAGIAAICCLVGANYFTFVWFGLTTGLWLSAASLVACILVGYWMLRSKTLEKYSLHKSIDSTAATQDQLSVQPGDEGVAVTRLALIGNADIGGRLVEVKSADGFLDEGTPVIVVRVEDAQITVKKK</sequence>
<dbReference type="PANTHER" id="PTHR33507:SF3">
    <property type="entry name" value="INNER MEMBRANE PROTEIN YBBJ"/>
    <property type="match status" value="1"/>
</dbReference>
<dbReference type="Gene3D" id="2.40.50.140">
    <property type="entry name" value="Nucleic acid-binding proteins"/>
    <property type="match status" value="1"/>
</dbReference>
<dbReference type="GO" id="GO:0005886">
    <property type="term" value="C:plasma membrane"/>
    <property type="evidence" value="ECO:0007669"/>
    <property type="project" value="TreeGrafter"/>
</dbReference>
<dbReference type="EMBL" id="CACRUT010000015">
    <property type="protein sequence ID" value="VYU33326.1"/>
    <property type="molecule type" value="Genomic_DNA"/>
</dbReference>
<protein>
    <recommendedName>
        <fullName evidence="5">NfeD-like C-terminal domain-containing protein</fullName>
    </recommendedName>
</protein>
<dbReference type="InterPro" id="IPR002810">
    <property type="entry name" value="NfeD-like_C"/>
</dbReference>